<feature type="region of interest" description="Disordered" evidence="1">
    <location>
        <begin position="1"/>
        <end position="38"/>
    </location>
</feature>
<comment type="caution">
    <text evidence="3">The sequence shown here is derived from an EMBL/GenBank/DDBJ whole genome shotgun (WGS) entry which is preliminary data.</text>
</comment>
<organism evidence="3 4">
    <name type="scientific">Mytilus edulis</name>
    <name type="common">Blue mussel</name>
    <dbReference type="NCBI Taxonomy" id="6550"/>
    <lineage>
        <taxon>Eukaryota</taxon>
        <taxon>Metazoa</taxon>
        <taxon>Spiralia</taxon>
        <taxon>Lophotrochozoa</taxon>
        <taxon>Mollusca</taxon>
        <taxon>Bivalvia</taxon>
        <taxon>Autobranchia</taxon>
        <taxon>Pteriomorphia</taxon>
        <taxon>Mytilida</taxon>
        <taxon>Mytiloidea</taxon>
        <taxon>Mytilidae</taxon>
        <taxon>Mytilinae</taxon>
        <taxon>Mytilus</taxon>
    </lineage>
</organism>
<dbReference type="AlphaFoldDB" id="A0A8S3Q621"/>
<dbReference type="Pfam" id="PF07748">
    <property type="entry name" value="Glyco_hydro_38C"/>
    <property type="match status" value="1"/>
</dbReference>
<feature type="domain" description="Glycosyl hydrolase family 38 C-terminal" evidence="2">
    <location>
        <begin position="136"/>
        <end position="239"/>
    </location>
</feature>
<dbReference type="SUPFAM" id="SSF74650">
    <property type="entry name" value="Galactose mutarotase-like"/>
    <property type="match status" value="1"/>
</dbReference>
<protein>
    <submittedName>
        <fullName evidence="3">MAN2</fullName>
        <ecNumber evidence="3">3.2.1.114</ecNumber>
    </submittedName>
</protein>
<evidence type="ECO:0000313" key="4">
    <source>
        <dbReference type="Proteomes" id="UP000683360"/>
    </source>
</evidence>
<dbReference type="GO" id="GO:0004572">
    <property type="term" value="F:mannosyl-oligosaccharide 1,3-1,6-alpha-mannosidase activity"/>
    <property type="evidence" value="ECO:0007669"/>
    <property type="project" value="UniProtKB-EC"/>
</dbReference>
<sequence>MNNSDFSSKNFTETPENEQYNLKQRSNKQSTREENKNTINMREYAQQLAPWIYQYRLWTAISTLPPTFPHQAMSCMQFGGQQMFQSFGSAPVYPTPSPIIHNQIGATPQNRNQRNISTGQGTTTNRLGSNGMGVHIENLVNISNGTIWNNKELIMRIETDVKDSDNQLCVDLNGFQMHRKKTRKKIPLQGNFFPMTSMMSIENNVDRVTIVSSETHGVASLSPGWFEVVLDRRLIQDDWRTVSGSYR</sequence>
<feature type="compositionally biased region" description="Polar residues" evidence="1">
    <location>
        <begin position="1"/>
        <end position="29"/>
    </location>
</feature>
<dbReference type="Gene3D" id="2.70.98.30">
    <property type="entry name" value="Golgi alpha-mannosidase II, domain 4"/>
    <property type="match status" value="1"/>
</dbReference>
<dbReference type="InterPro" id="IPR050843">
    <property type="entry name" value="Glycosyl_Hydrlase_38"/>
</dbReference>
<dbReference type="EC" id="3.2.1.114" evidence="3"/>
<evidence type="ECO:0000256" key="1">
    <source>
        <dbReference type="SAM" id="MobiDB-lite"/>
    </source>
</evidence>
<name>A0A8S3Q621_MYTED</name>
<evidence type="ECO:0000259" key="2">
    <source>
        <dbReference type="Pfam" id="PF07748"/>
    </source>
</evidence>
<dbReference type="PANTHER" id="PTHR11607">
    <property type="entry name" value="ALPHA-MANNOSIDASE"/>
    <property type="match status" value="1"/>
</dbReference>
<dbReference type="Proteomes" id="UP000683360">
    <property type="component" value="Unassembled WGS sequence"/>
</dbReference>
<gene>
    <name evidence="3" type="ORF">MEDL_6130</name>
</gene>
<keyword evidence="3" id="KW-0326">Glycosidase</keyword>
<dbReference type="InterPro" id="IPR011013">
    <property type="entry name" value="Gal_mutarotase_sf_dom"/>
</dbReference>
<keyword evidence="4" id="KW-1185">Reference proteome</keyword>
<evidence type="ECO:0000313" key="3">
    <source>
        <dbReference type="EMBL" id="CAG2190872.1"/>
    </source>
</evidence>
<keyword evidence="3" id="KW-0378">Hydrolase</keyword>
<dbReference type="PANTHER" id="PTHR11607:SF3">
    <property type="entry name" value="LYSOSOMAL ALPHA-MANNOSIDASE"/>
    <property type="match status" value="1"/>
</dbReference>
<dbReference type="GO" id="GO:0000139">
    <property type="term" value="C:Golgi membrane"/>
    <property type="evidence" value="ECO:0007669"/>
    <property type="project" value="TreeGrafter"/>
</dbReference>
<dbReference type="SMR" id="A0A8S3Q621"/>
<accession>A0A8S3Q621</accession>
<dbReference type="InterPro" id="IPR011682">
    <property type="entry name" value="Glyco_hydro_38_C"/>
</dbReference>
<dbReference type="GO" id="GO:0030246">
    <property type="term" value="F:carbohydrate binding"/>
    <property type="evidence" value="ECO:0007669"/>
    <property type="project" value="InterPro"/>
</dbReference>
<reference evidence="3" key="1">
    <citation type="submission" date="2021-03" db="EMBL/GenBank/DDBJ databases">
        <authorList>
            <person name="Bekaert M."/>
        </authorList>
    </citation>
    <scope>NUCLEOTIDE SEQUENCE</scope>
</reference>
<proteinExistence type="predicted"/>
<dbReference type="GO" id="GO:0006491">
    <property type="term" value="P:N-glycan processing"/>
    <property type="evidence" value="ECO:0007669"/>
    <property type="project" value="TreeGrafter"/>
</dbReference>
<dbReference type="GO" id="GO:0006013">
    <property type="term" value="P:mannose metabolic process"/>
    <property type="evidence" value="ECO:0007669"/>
    <property type="project" value="InterPro"/>
</dbReference>
<dbReference type="EMBL" id="CAJPWZ010000342">
    <property type="protein sequence ID" value="CAG2190872.1"/>
    <property type="molecule type" value="Genomic_DNA"/>
</dbReference>
<dbReference type="OrthoDB" id="10261055at2759"/>